<dbReference type="Proteomes" id="UP000736787">
    <property type="component" value="Unassembled WGS sequence"/>
</dbReference>
<proteinExistence type="predicted"/>
<sequence length="65" mass="7448">MLDVETLQWSDYNAAAAIQELAFTGRLDLMKRITELRPDTCLDWMVCWFNAAIVARQLGDIAMLQ</sequence>
<comment type="caution">
    <text evidence="1">The sequence shown here is derived from an EMBL/GenBank/DDBJ whole genome shotgun (WGS) entry which is preliminary data.</text>
</comment>
<name>A0A8T1EAW9_9STRA</name>
<dbReference type="EMBL" id="RCMK01000049">
    <property type="protein sequence ID" value="KAG2951627.1"/>
    <property type="molecule type" value="Genomic_DNA"/>
</dbReference>
<reference evidence="1" key="1">
    <citation type="submission" date="2018-10" db="EMBL/GenBank/DDBJ databases">
        <title>Effector identification in a new, highly contiguous assembly of the strawberry crown rot pathogen Phytophthora cactorum.</title>
        <authorList>
            <person name="Armitage A.D."/>
            <person name="Nellist C.F."/>
            <person name="Bates H."/>
            <person name="Vickerstaff R.J."/>
            <person name="Harrison R.J."/>
        </authorList>
    </citation>
    <scope>NUCLEOTIDE SEQUENCE</scope>
    <source>
        <strain evidence="1">4040</strain>
    </source>
</reference>
<evidence type="ECO:0000313" key="1">
    <source>
        <dbReference type="EMBL" id="KAG2951627.1"/>
    </source>
</evidence>
<accession>A0A8T1EAW9</accession>
<organism evidence="1 2">
    <name type="scientific">Phytophthora cactorum</name>
    <dbReference type="NCBI Taxonomy" id="29920"/>
    <lineage>
        <taxon>Eukaryota</taxon>
        <taxon>Sar</taxon>
        <taxon>Stramenopiles</taxon>
        <taxon>Oomycota</taxon>
        <taxon>Peronosporomycetes</taxon>
        <taxon>Peronosporales</taxon>
        <taxon>Peronosporaceae</taxon>
        <taxon>Phytophthora</taxon>
    </lineage>
</organism>
<dbReference type="AlphaFoldDB" id="A0A8T1EAW9"/>
<evidence type="ECO:0000313" key="2">
    <source>
        <dbReference type="Proteomes" id="UP000736787"/>
    </source>
</evidence>
<gene>
    <name evidence="1" type="ORF">PC117_g3446</name>
</gene>
<protein>
    <submittedName>
        <fullName evidence="1">Uncharacterized protein</fullName>
    </submittedName>
</protein>